<dbReference type="FunFam" id="1.10.12.10:FF:000001">
    <property type="entry name" value="Probable enoyl-CoA hydratase, mitochondrial"/>
    <property type="match status" value="1"/>
</dbReference>
<dbReference type="Gene3D" id="3.90.226.10">
    <property type="entry name" value="2-enoyl-CoA Hydratase, Chain A, domain 1"/>
    <property type="match status" value="1"/>
</dbReference>
<dbReference type="EMBL" id="JACJUU010000002">
    <property type="protein sequence ID" value="MBC2769032.1"/>
    <property type="molecule type" value="Genomic_DNA"/>
</dbReference>
<keyword evidence="3" id="KW-0456">Lyase</keyword>
<dbReference type="RefSeq" id="WP_185778832.1">
    <property type="nucleotide sequence ID" value="NZ_JACJUU010000002.1"/>
</dbReference>
<dbReference type="SUPFAM" id="SSF52096">
    <property type="entry name" value="ClpP/crotonase"/>
    <property type="match status" value="1"/>
</dbReference>
<dbReference type="PANTHER" id="PTHR11941">
    <property type="entry name" value="ENOYL-COA HYDRATASE-RELATED"/>
    <property type="match status" value="1"/>
</dbReference>
<organism evidence="5 6">
    <name type="scientific">Pusillimonas minor</name>
    <dbReference type="NCBI Taxonomy" id="2697024"/>
    <lineage>
        <taxon>Bacteria</taxon>
        <taxon>Pseudomonadati</taxon>
        <taxon>Pseudomonadota</taxon>
        <taxon>Betaproteobacteria</taxon>
        <taxon>Burkholderiales</taxon>
        <taxon>Alcaligenaceae</taxon>
        <taxon>Pusillimonas</taxon>
    </lineage>
</organism>
<proteinExistence type="inferred from homology"/>
<keyword evidence="2" id="KW-0443">Lipid metabolism</keyword>
<evidence type="ECO:0000256" key="4">
    <source>
        <dbReference type="RuleBase" id="RU003707"/>
    </source>
</evidence>
<dbReference type="Proteomes" id="UP000545386">
    <property type="component" value="Unassembled WGS sequence"/>
</dbReference>
<dbReference type="CDD" id="cd06558">
    <property type="entry name" value="crotonase-like"/>
    <property type="match status" value="1"/>
</dbReference>
<keyword evidence="5" id="KW-0413">Isomerase</keyword>
<dbReference type="InterPro" id="IPR029045">
    <property type="entry name" value="ClpP/crotonase-like_dom_sf"/>
</dbReference>
<dbReference type="GO" id="GO:0016836">
    <property type="term" value="F:hydro-lyase activity"/>
    <property type="evidence" value="ECO:0007669"/>
    <property type="project" value="UniProtKB-ARBA"/>
</dbReference>
<sequence>MNPPLLTETCDGVLTLTLNRPDAHNALDPELLCRLVDALDAFDTDPNLHVAILTGAGPRAFCSGGDLGSTLQLLSGRLQPKSDWDRRLLDDPRIRTLAPLRETPLSKPLIAAVNGICMAAGAEILLGTDIRLATSTATFGWLEVKHALIPFAGTLARLPRQIPYCQAMDLLLTGRTIDAPTALSLGLINQILPADEVLPEAQRIAQRIAANGPLAVREIKRVTRAAIGMPLDAGYALEDESYRTIMGSADAQEGPVAFMEKRKPEFRGQ</sequence>
<dbReference type="InterPro" id="IPR018376">
    <property type="entry name" value="Enoyl-CoA_hyd/isom_CS"/>
</dbReference>
<evidence type="ECO:0000256" key="3">
    <source>
        <dbReference type="ARBA" id="ARBA00023239"/>
    </source>
</evidence>
<dbReference type="AlphaFoldDB" id="A0A842HMT5"/>
<dbReference type="PANTHER" id="PTHR11941:SF169">
    <property type="entry name" value="(7AS)-7A-METHYL-1,5-DIOXO-2,3,5,6,7,7A-HEXAHYDRO-1H-INDENE-CARBOXYL-COA HYDROLASE"/>
    <property type="match status" value="1"/>
</dbReference>
<comment type="caution">
    <text evidence="5">The sequence shown here is derived from an EMBL/GenBank/DDBJ whole genome shotgun (WGS) entry which is preliminary data.</text>
</comment>
<dbReference type="Pfam" id="PF00378">
    <property type="entry name" value="ECH_1"/>
    <property type="match status" value="1"/>
</dbReference>
<evidence type="ECO:0000256" key="1">
    <source>
        <dbReference type="ARBA" id="ARBA00005254"/>
    </source>
</evidence>
<evidence type="ECO:0000313" key="6">
    <source>
        <dbReference type="Proteomes" id="UP000545386"/>
    </source>
</evidence>
<reference evidence="5 6" key="1">
    <citation type="submission" date="2020-08" db="EMBL/GenBank/DDBJ databases">
        <title>Paraeoetvoesia sp. YC-7-48 draft genome sequence.</title>
        <authorList>
            <person name="Yao L."/>
        </authorList>
    </citation>
    <scope>NUCLEOTIDE SEQUENCE [LARGE SCALE GENOMIC DNA]</scope>
    <source>
        <strain evidence="6">YC-7-48</strain>
    </source>
</reference>
<keyword evidence="6" id="KW-1185">Reference proteome</keyword>
<dbReference type="PROSITE" id="PS00166">
    <property type="entry name" value="ENOYL_COA_HYDRATASE"/>
    <property type="match status" value="1"/>
</dbReference>
<evidence type="ECO:0000313" key="5">
    <source>
        <dbReference type="EMBL" id="MBC2769032.1"/>
    </source>
</evidence>
<dbReference type="GO" id="GO:0006635">
    <property type="term" value="P:fatty acid beta-oxidation"/>
    <property type="evidence" value="ECO:0007669"/>
    <property type="project" value="TreeGrafter"/>
</dbReference>
<dbReference type="InterPro" id="IPR014748">
    <property type="entry name" value="Enoyl-CoA_hydra_C"/>
</dbReference>
<dbReference type="Gene3D" id="1.10.12.10">
    <property type="entry name" value="Lyase 2-enoyl-coa Hydratase, Chain A, domain 2"/>
    <property type="match status" value="1"/>
</dbReference>
<comment type="similarity">
    <text evidence="1 4">Belongs to the enoyl-CoA hydratase/isomerase family.</text>
</comment>
<accession>A0A842HMT5</accession>
<dbReference type="InterPro" id="IPR001753">
    <property type="entry name" value="Enoyl-CoA_hydra/iso"/>
</dbReference>
<name>A0A842HMT5_9BURK</name>
<protein>
    <submittedName>
        <fullName evidence="5">Enoyl-CoA hydratase/isomerase family protein</fullName>
    </submittedName>
</protein>
<gene>
    <name evidence="5" type="ORF">GTU67_03770</name>
</gene>
<dbReference type="GO" id="GO:0016853">
    <property type="term" value="F:isomerase activity"/>
    <property type="evidence" value="ECO:0007669"/>
    <property type="project" value="UniProtKB-KW"/>
</dbReference>
<evidence type="ECO:0000256" key="2">
    <source>
        <dbReference type="ARBA" id="ARBA00023098"/>
    </source>
</evidence>